<accession>K0RZR0</accession>
<organism evidence="2 3">
    <name type="scientific">Thalassiosira oceanica</name>
    <name type="common">Marine diatom</name>
    <dbReference type="NCBI Taxonomy" id="159749"/>
    <lineage>
        <taxon>Eukaryota</taxon>
        <taxon>Sar</taxon>
        <taxon>Stramenopiles</taxon>
        <taxon>Ochrophyta</taxon>
        <taxon>Bacillariophyta</taxon>
        <taxon>Coscinodiscophyceae</taxon>
        <taxon>Thalassiosirophycidae</taxon>
        <taxon>Thalassiosirales</taxon>
        <taxon>Thalassiosiraceae</taxon>
        <taxon>Thalassiosira</taxon>
    </lineage>
</organism>
<reference evidence="2 3" key="1">
    <citation type="journal article" date="2012" name="Genome Biol.">
        <title>Genome and low-iron response of an oceanic diatom adapted to chronic iron limitation.</title>
        <authorList>
            <person name="Lommer M."/>
            <person name="Specht M."/>
            <person name="Roy A.S."/>
            <person name="Kraemer L."/>
            <person name="Andreson R."/>
            <person name="Gutowska M.A."/>
            <person name="Wolf J."/>
            <person name="Bergner S.V."/>
            <person name="Schilhabel M.B."/>
            <person name="Klostermeier U.C."/>
            <person name="Beiko R.G."/>
            <person name="Rosenstiel P."/>
            <person name="Hippler M."/>
            <person name="Laroche J."/>
        </authorList>
    </citation>
    <scope>NUCLEOTIDE SEQUENCE [LARGE SCALE GENOMIC DNA]</scope>
    <source>
        <strain evidence="2 3">CCMP1005</strain>
    </source>
</reference>
<feature type="compositionally biased region" description="Low complexity" evidence="1">
    <location>
        <begin position="629"/>
        <end position="640"/>
    </location>
</feature>
<protein>
    <submittedName>
        <fullName evidence="2">Uncharacterized protein</fullName>
    </submittedName>
</protein>
<sequence length="659" mass="72219">MPAMPPSTATAVPAARLSAFIAQILQPKTWGCGRIGGYGAWASQRRLLNDGARGIVAAAATSTRPNDSPLHGCWNNFLLATTGIVTLAVSPSGNEAAECAPPSRPNEQRQLGNVDAGGTEGMVDDVDGIFKAHLTVPPPMDRGDIPQDCNRSELLRRQVGFGSYGLSSSCPPSSAPSMQFAARPPHQLFLNAVGLAGSQSYGTGIMPPPHPSHLRQYEPDRASLYSSQLRLPQPFPKPPAPSNMTTMFSSDTSDAAHISKAENCSLEESLDKTLYHEMNWTQDKFYIPCTHDPASDDLVLTDLCKFIPESPNPFITEAQEEKRIFLSRKLTDVPSIAKMMNANTCHNNGWSAISSGKSIGKFGDVRYIRCAHGKARERSKSHKGLESSSTRPDLDERCRCVIPIQFDNKHERFFIRQNGGACLRHNDHFKTPKERSELCKRDLSDDLVDDITEKLKRNIPKDVLRELVEYETGRTLSASVISHLKKTMVVDEFKGGDASLSAGAATLKWLEEKPNVQFVAYFGRLEDAGDTVRVRKKVRRRRQCTSTTNCKGKASAKSAESDKGGTSSLDLTEDTGSIDISDDAKSFVKHVIKELTVGTPSTVHSAIRFSDPLQQRVRSRGEDERVQQSSSPAESSPVPSRMQSSRPESESRPQTPQTL</sequence>
<keyword evidence="3" id="KW-1185">Reference proteome</keyword>
<name>K0RZR0_THAOC</name>
<dbReference type="Proteomes" id="UP000266841">
    <property type="component" value="Unassembled WGS sequence"/>
</dbReference>
<feature type="region of interest" description="Disordered" evidence="1">
    <location>
        <begin position="608"/>
        <end position="659"/>
    </location>
</feature>
<feature type="non-terminal residue" evidence="2">
    <location>
        <position position="659"/>
    </location>
</feature>
<dbReference type="AlphaFoldDB" id="K0RZR0"/>
<comment type="caution">
    <text evidence="2">The sequence shown here is derived from an EMBL/GenBank/DDBJ whole genome shotgun (WGS) entry which is preliminary data.</text>
</comment>
<proteinExistence type="predicted"/>
<feature type="compositionally biased region" description="Polar residues" evidence="1">
    <location>
        <begin position="641"/>
        <end position="659"/>
    </location>
</feature>
<evidence type="ECO:0000313" key="3">
    <source>
        <dbReference type="Proteomes" id="UP000266841"/>
    </source>
</evidence>
<dbReference type="EMBL" id="AGNL01023137">
    <property type="protein sequence ID" value="EJK59313.1"/>
    <property type="molecule type" value="Genomic_DNA"/>
</dbReference>
<evidence type="ECO:0000313" key="2">
    <source>
        <dbReference type="EMBL" id="EJK59313.1"/>
    </source>
</evidence>
<evidence type="ECO:0000256" key="1">
    <source>
        <dbReference type="SAM" id="MobiDB-lite"/>
    </source>
</evidence>
<feature type="region of interest" description="Disordered" evidence="1">
    <location>
        <begin position="542"/>
        <end position="576"/>
    </location>
</feature>
<gene>
    <name evidence="2" type="ORF">THAOC_20483</name>
</gene>